<protein>
    <submittedName>
        <fullName evidence="1">Uncharacterized protein</fullName>
    </submittedName>
</protein>
<evidence type="ECO:0000313" key="2">
    <source>
        <dbReference type="Proteomes" id="UP000054466"/>
    </source>
</evidence>
<reference evidence="1 2" key="1">
    <citation type="submission" date="2015-01" db="EMBL/GenBank/DDBJ databases">
        <title>The Genome Sequence of Cladophialophora immunda CBS83496.</title>
        <authorList>
            <consortium name="The Broad Institute Genomics Platform"/>
            <person name="Cuomo C."/>
            <person name="de Hoog S."/>
            <person name="Gorbushina A."/>
            <person name="Stielow B."/>
            <person name="Teixiera M."/>
            <person name="Abouelleil A."/>
            <person name="Chapman S.B."/>
            <person name="Priest M."/>
            <person name="Young S.K."/>
            <person name="Wortman J."/>
            <person name="Nusbaum C."/>
            <person name="Birren B."/>
        </authorList>
    </citation>
    <scope>NUCLEOTIDE SEQUENCE [LARGE SCALE GENOMIC DNA]</scope>
    <source>
        <strain evidence="1 2">CBS 83496</strain>
    </source>
</reference>
<organism evidence="1 2">
    <name type="scientific">Cladophialophora immunda</name>
    <dbReference type="NCBI Taxonomy" id="569365"/>
    <lineage>
        <taxon>Eukaryota</taxon>
        <taxon>Fungi</taxon>
        <taxon>Dikarya</taxon>
        <taxon>Ascomycota</taxon>
        <taxon>Pezizomycotina</taxon>
        <taxon>Eurotiomycetes</taxon>
        <taxon>Chaetothyriomycetidae</taxon>
        <taxon>Chaetothyriales</taxon>
        <taxon>Herpotrichiellaceae</taxon>
        <taxon>Cladophialophora</taxon>
    </lineage>
</organism>
<dbReference type="AlphaFoldDB" id="A0A0D2CI48"/>
<dbReference type="GeneID" id="27341707"/>
<dbReference type="HOGENOM" id="CLU_2922446_0_0_1"/>
<sequence>MAHMDHVTSTSIMRTDGVFIGEGTDILASGHAIGRKPSEALHGWAKHQQGQIKEYPLGIGS</sequence>
<evidence type="ECO:0000313" key="1">
    <source>
        <dbReference type="EMBL" id="KIW30813.1"/>
    </source>
</evidence>
<dbReference type="Proteomes" id="UP000054466">
    <property type="component" value="Unassembled WGS sequence"/>
</dbReference>
<accession>A0A0D2CI48</accession>
<dbReference type="OrthoDB" id="10285642at2759"/>
<dbReference type="RefSeq" id="XP_016251029.1">
    <property type="nucleotide sequence ID" value="XM_016389127.1"/>
</dbReference>
<gene>
    <name evidence="1" type="ORF">PV07_02513</name>
</gene>
<proteinExistence type="predicted"/>
<dbReference type="VEuPathDB" id="FungiDB:PV07_02513"/>
<keyword evidence="2" id="KW-1185">Reference proteome</keyword>
<name>A0A0D2CI48_9EURO</name>
<dbReference type="EMBL" id="KN847041">
    <property type="protein sequence ID" value="KIW30813.1"/>
    <property type="molecule type" value="Genomic_DNA"/>
</dbReference>